<dbReference type="EMBL" id="MFYX01000100">
    <property type="protein sequence ID" value="OGK02915.1"/>
    <property type="molecule type" value="Genomic_DNA"/>
</dbReference>
<dbReference type="Pfam" id="PF12833">
    <property type="entry name" value="HTH_18"/>
    <property type="match status" value="1"/>
</dbReference>
<evidence type="ECO:0000313" key="8">
    <source>
        <dbReference type="Proteomes" id="UP000179243"/>
    </source>
</evidence>
<dbReference type="PANTHER" id="PTHR43280:SF30">
    <property type="entry name" value="MMSAB OPERON REGULATORY PROTEIN"/>
    <property type="match status" value="1"/>
</dbReference>
<dbReference type="InterPro" id="IPR009057">
    <property type="entry name" value="Homeodomain-like_sf"/>
</dbReference>
<protein>
    <recommendedName>
        <fullName evidence="6">HTH araC/xylS-type domain-containing protein</fullName>
    </recommendedName>
</protein>
<keyword evidence="2" id="KW-0238">DNA-binding</keyword>
<dbReference type="PRINTS" id="PR00032">
    <property type="entry name" value="HTHARAC"/>
</dbReference>
<dbReference type="InterPro" id="IPR018060">
    <property type="entry name" value="HTH_AraC"/>
</dbReference>
<keyword evidence="4" id="KW-0812">Transmembrane</keyword>
<evidence type="ECO:0000256" key="3">
    <source>
        <dbReference type="ARBA" id="ARBA00023163"/>
    </source>
</evidence>
<dbReference type="AlphaFoldDB" id="A0A1F7F8C8"/>
<dbReference type="PROSITE" id="PS01124">
    <property type="entry name" value="HTH_ARAC_FAMILY_2"/>
    <property type="match status" value="1"/>
</dbReference>
<feature type="domain" description="HTH araC/xylS-type" evidence="6">
    <location>
        <begin position="550"/>
        <end position="648"/>
    </location>
</feature>
<evidence type="ECO:0000256" key="4">
    <source>
        <dbReference type="SAM" id="Phobius"/>
    </source>
</evidence>
<evidence type="ECO:0000259" key="6">
    <source>
        <dbReference type="PROSITE" id="PS01124"/>
    </source>
</evidence>
<dbReference type="InterPro" id="IPR018062">
    <property type="entry name" value="HTH_AraC-typ_CS"/>
</dbReference>
<accession>A0A1F7F8C8</accession>
<keyword evidence="4" id="KW-0472">Membrane</keyword>
<feature type="signal peptide" evidence="5">
    <location>
        <begin position="1"/>
        <end position="19"/>
    </location>
</feature>
<comment type="caution">
    <text evidence="7">The sequence shown here is derived from an EMBL/GenBank/DDBJ whole genome shotgun (WGS) entry which is preliminary data.</text>
</comment>
<feature type="chain" id="PRO_5009528501" description="HTH araC/xylS-type domain-containing protein" evidence="5">
    <location>
        <begin position="20"/>
        <end position="651"/>
    </location>
</feature>
<dbReference type="PANTHER" id="PTHR43280">
    <property type="entry name" value="ARAC-FAMILY TRANSCRIPTIONAL REGULATOR"/>
    <property type="match status" value="1"/>
</dbReference>
<reference evidence="7 8" key="1">
    <citation type="journal article" date="2016" name="Nat. Commun.">
        <title>Thousands of microbial genomes shed light on interconnected biogeochemical processes in an aquifer system.</title>
        <authorList>
            <person name="Anantharaman K."/>
            <person name="Brown C.T."/>
            <person name="Hug L.A."/>
            <person name="Sharon I."/>
            <person name="Castelle C.J."/>
            <person name="Probst A.J."/>
            <person name="Thomas B.C."/>
            <person name="Singh A."/>
            <person name="Wilkins M.J."/>
            <person name="Karaoz U."/>
            <person name="Brodie E.L."/>
            <person name="Williams K.H."/>
            <person name="Hubbard S.S."/>
            <person name="Banfield J.F."/>
        </authorList>
    </citation>
    <scope>NUCLEOTIDE SEQUENCE [LARGE SCALE GENOMIC DNA]</scope>
</reference>
<dbReference type="Proteomes" id="UP000179243">
    <property type="component" value="Unassembled WGS sequence"/>
</dbReference>
<dbReference type="PROSITE" id="PS00041">
    <property type="entry name" value="HTH_ARAC_FAMILY_1"/>
    <property type="match status" value="1"/>
</dbReference>
<gene>
    <name evidence="7" type="ORF">A2519_06185</name>
</gene>
<organism evidence="7 8">
    <name type="scientific">Candidatus Raymondbacteria bacterium RIFOXYD12_FULL_49_13</name>
    <dbReference type="NCBI Taxonomy" id="1817890"/>
    <lineage>
        <taxon>Bacteria</taxon>
        <taxon>Raymondiibacteriota</taxon>
    </lineage>
</organism>
<dbReference type="GO" id="GO:0043565">
    <property type="term" value="F:sequence-specific DNA binding"/>
    <property type="evidence" value="ECO:0007669"/>
    <property type="project" value="InterPro"/>
</dbReference>
<dbReference type="Gene3D" id="1.10.10.60">
    <property type="entry name" value="Homeodomain-like"/>
    <property type="match status" value="1"/>
</dbReference>
<evidence type="ECO:0000256" key="1">
    <source>
        <dbReference type="ARBA" id="ARBA00023015"/>
    </source>
</evidence>
<keyword evidence="5" id="KW-0732">Signal</keyword>
<evidence type="ECO:0000256" key="2">
    <source>
        <dbReference type="ARBA" id="ARBA00023125"/>
    </source>
</evidence>
<keyword evidence="4" id="KW-1133">Transmembrane helix</keyword>
<sequence length="651" mass="74362">MFLLLLCIPFYCSSLFVFGETILQENFESDSVFYFWITSEPKCAVIQTKNVFAGEKALELQLHLSKKQCVLSKELLFHRSFEMVKNGFYTRFYFKVIPNETFSDGDASNKTITLLSFNLLNLDEFHFPNPRVFLRSAGKGKYEIKTEVRDNSREGGPFVYAGNLPVPVIDSSAWHCLECYLSVKNDTLYDSLFLDNAIVAIQKIKLIPQAQTYQLCTLGEWTVFNESFIKAIYIDNFKIATKRIGPEPIPPTIHSPATKECFIETSPVFELVGDQYSDSFRISVTMENGDLVQDSIFCLTSLCRFSKPFRPDEIYAVRGMTKNVFGSWSGWGRKDYFIASKYPFPHTKSQDILLSIGRPPHNSSLKDFEENDTVPVWIKTTSDTVSIAYIQLNISSEGVSEDWDKRWHLNDPSKNWTFNISILNTPKLFITLNGKSEPLNSFGKVQMDGLPLPIPLPWKHLLQQKNAILFPFVLKKSLSHGLWYVSAKVVLKGGQVFYAHPTFFRFKSSTVRSFSKVLCIVLLSSIIIAFIIFKKGKKEGITPSMVKISATVTSFLQENHTRKLSNEDIAHEIGLTTHRVTEIYKMVTGITPVQKLNFIRIDISKELLRQGEKTISEIAYNLGFTDPRIFQRNFTKIIGMTPSDYRAKYSK</sequence>
<keyword evidence="3" id="KW-0804">Transcription</keyword>
<dbReference type="Gene3D" id="2.60.120.200">
    <property type="match status" value="1"/>
</dbReference>
<dbReference type="InterPro" id="IPR020449">
    <property type="entry name" value="Tscrpt_reg_AraC-type_HTH"/>
</dbReference>
<feature type="transmembrane region" description="Helical" evidence="4">
    <location>
        <begin position="514"/>
        <end position="533"/>
    </location>
</feature>
<dbReference type="SUPFAM" id="SSF46689">
    <property type="entry name" value="Homeodomain-like"/>
    <property type="match status" value="1"/>
</dbReference>
<name>A0A1F7F8C8_UNCRA</name>
<keyword evidence="1" id="KW-0805">Transcription regulation</keyword>
<proteinExistence type="predicted"/>
<evidence type="ECO:0000313" key="7">
    <source>
        <dbReference type="EMBL" id="OGK02915.1"/>
    </source>
</evidence>
<evidence type="ECO:0000256" key="5">
    <source>
        <dbReference type="SAM" id="SignalP"/>
    </source>
</evidence>
<dbReference type="SMART" id="SM00342">
    <property type="entry name" value="HTH_ARAC"/>
    <property type="match status" value="1"/>
</dbReference>
<dbReference type="GO" id="GO:0003700">
    <property type="term" value="F:DNA-binding transcription factor activity"/>
    <property type="evidence" value="ECO:0007669"/>
    <property type="project" value="InterPro"/>
</dbReference>